<feature type="transmembrane region" description="Helical" evidence="7">
    <location>
        <begin position="6"/>
        <end position="25"/>
    </location>
</feature>
<comment type="subcellular location">
    <subcellularLocation>
        <location evidence="1">Membrane</location>
        <topology evidence="1">Multi-pass membrane protein</topology>
    </subcellularLocation>
</comment>
<gene>
    <name evidence="9" type="ORF">BDZ85DRAFT_133824</name>
</gene>
<evidence type="ECO:0000256" key="3">
    <source>
        <dbReference type="ARBA" id="ARBA00022989"/>
    </source>
</evidence>
<dbReference type="PANTHER" id="PTHR33048:SF166">
    <property type="entry name" value="PTH11-LIKE INTEGRAL MEMBRANE PROTEIN"/>
    <property type="match status" value="1"/>
</dbReference>
<reference evidence="10" key="1">
    <citation type="journal article" date="2020" name="Stud. Mycol.">
        <title>101 Dothideomycetes genomes: A test case for predicting lifestyles and emergence of pathogens.</title>
        <authorList>
            <person name="Haridas S."/>
            <person name="Albert R."/>
            <person name="Binder M."/>
            <person name="Bloem J."/>
            <person name="LaButti K."/>
            <person name="Salamov A."/>
            <person name="Andreopoulos B."/>
            <person name="Baker S."/>
            <person name="Barry K."/>
            <person name="Bills G."/>
            <person name="Bluhm B."/>
            <person name="Cannon C."/>
            <person name="Castanera R."/>
            <person name="Culley D."/>
            <person name="Daum C."/>
            <person name="Ezra D."/>
            <person name="Gonzalez J."/>
            <person name="Henrissat B."/>
            <person name="Kuo A."/>
            <person name="Liang C."/>
            <person name="Lipzen A."/>
            <person name="Lutzoni F."/>
            <person name="Magnuson J."/>
            <person name="Mondo S."/>
            <person name="Nolan M."/>
            <person name="Ohm R."/>
            <person name="Pangilinan J."/>
            <person name="Park H.-J."/>
            <person name="Ramirez L."/>
            <person name="Alfaro M."/>
            <person name="Sun H."/>
            <person name="Tritt A."/>
            <person name="Yoshinaga Y."/>
            <person name="Zwiers L.-H."/>
            <person name="Turgeon B."/>
            <person name="Goodwin S."/>
            <person name="Spatafora J."/>
            <person name="Crous P."/>
            <person name="Grigoriev I."/>
        </authorList>
    </citation>
    <scope>NUCLEOTIDE SEQUENCE [LARGE SCALE GENOMIC DNA]</scope>
    <source>
        <strain evidence="10">CECT 20119</strain>
    </source>
</reference>
<dbReference type="Pfam" id="PF20684">
    <property type="entry name" value="Fung_rhodopsin"/>
    <property type="match status" value="1"/>
</dbReference>
<dbReference type="OrthoDB" id="2988756at2759"/>
<comment type="similarity">
    <text evidence="5">Belongs to the SAT4 family.</text>
</comment>
<dbReference type="EMBL" id="ML992509">
    <property type="protein sequence ID" value="KAF2221823.1"/>
    <property type="molecule type" value="Genomic_DNA"/>
</dbReference>
<sequence>MDPAQIATCICLPLGIVLIFTRTALRLFRQQAITWGDYWCLAAAVFIFVRLITNVFLLRYGSTRTLDDEERSFILPGSQKYYEITTGSKITLISRTMMNCLLWSLKMAILDVVFKLIRKLRFEKLVYWGFIVVLGATWVAAMLGTFLGCTPISLYWQIYPNPGRCAVGDSWLLSYEIGNMLTDFMLLAVPIHLILSAKISFRHRLRLIFVFSLGAFLIAISVVRMMQGFGSKVQVSRTMWASIEIFFAVSVAVSPTIYALVHSRGESSTDYPSKTNGGSTWIKGTVLSALKSRNGAATAAGTVAGKETPEDLEMKGGITVTRTMQTRHEGGSEENLYEPGRFEYGERV</sequence>
<dbReference type="InterPro" id="IPR052337">
    <property type="entry name" value="SAT4-like"/>
</dbReference>
<dbReference type="InterPro" id="IPR049326">
    <property type="entry name" value="Rhodopsin_dom_fungi"/>
</dbReference>
<keyword evidence="3 7" id="KW-1133">Transmembrane helix</keyword>
<dbReference type="AlphaFoldDB" id="A0A6A6G8C9"/>
<protein>
    <recommendedName>
        <fullName evidence="8">Rhodopsin domain-containing protein</fullName>
    </recommendedName>
</protein>
<keyword evidence="2 7" id="KW-0812">Transmembrane</keyword>
<dbReference type="GO" id="GO:0016020">
    <property type="term" value="C:membrane"/>
    <property type="evidence" value="ECO:0007669"/>
    <property type="project" value="UniProtKB-SubCell"/>
</dbReference>
<evidence type="ECO:0000313" key="10">
    <source>
        <dbReference type="Proteomes" id="UP000799538"/>
    </source>
</evidence>
<evidence type="ECO:0000259" key="8">
    <source>
        <dbReference type="Pfam" id="PF20684"/>
    </source>
</evidence>
<dbReference type="Proteomes" id="UP000799538">
    <property type="component" value="Unassembled WGS sequence"/>
</dbReference>
<keyword evidence="4 7" id="KW-0472">Membrane</keyword>
<feature type="transmembrane region" description="Helical" evidence="7">
    <location>
        <begin position="37"/>
        <end position="58"/>
    </location>
</feature>
<proteinExistence type="inferred from homology"/>
<evidence type="ECO:0000256" key="7">
    <source>
        <dbReference type="SAM" id="Phobius"/>
    </source>
</evidence>
<feature type="transmembrane region" description="Helical" evidence="7">
    <location>
        <begin position="239"/>
        <end position="261"/>
    </location>
</feature>
<evidence type="ECO:0000256" key="6">
    <source>
        <dbReference type="SAM" id="MobiDB-lite"/>
    </source>
</evidence>
<name>A0A6A6G8C9_9PEZI</name>
<dbReference type="PANTHER" id="PTHR33048">
    <property type="entry name" value="PTH11-LIKE INTEGRAL MEMBRANE PROTEIN (AFU_ORTHOLOGUE AFUA_5G11245)"/>
    <property type="match status" value="1"/>
</dbReference>
<organism evidence="9 10">
    <name type="scientific">Elsinoe ampelina</name>
    <dbReference type="NCBI Taxonomy" id="302913"/>
    <lineage>
        <taxon>Eukaryota</taxon>
        <taxon>Fungi</taxon>
        <taxon>Dikarya</taxon>
        <taxon>Ascomycota</taxon>
        <taxon>Pezizomycotina</taxon>
        <taxon>Dothideomycetes</taxon>
        <taxon>Dothideomycetidae</taxon>
        <taxon>Myriangiales</taxon>
        <taxon>Elsinoaceae</taxon>
        <taxon>Elsinoe</taxon>
    </lineage>
</organism>
<accession>A0A6A6G8C9</accession>
<feature type="transmembrane region" description="Helical" evidence="7">
    <location>
        <begin position="126"/>
        <end position="157"/>
    </location>
</feature>
<evidence type="ECO:0000256" key="2">
    <source>
        <dbReference type="ARBA" id="ARBA00022692"/>
    </source>
</evidence>
<feature type="region of interest" description="Disordered" evidence="6">
    <location>
        <begin position="327"/>
        <end position="348"/>
    </location>
</feature>
<feature type="transmembrane region" description="Helical" evidence="7">
    <location>
        <begin position="177"/>
        <end position="195"/>
    </location>
</feature>
<evidence type="ECO:0000256" key="5">
    <source>
        <dbReference type="ARBA" id="ARBA00038359"/>
    </source>
</evidence>
<evidence type="ECO:0000256" key="4">
    <source>
        <dbReference type="ARBA" id="ARBA00023136"/>
    </source>
</evidence>
<keyword evidence="10" id="KW-1185">Reference proteome</keyword>
<evidence type="ECO:0000256" key="1">
    <source>
        <dbReference type="ARBA" id="ARBA00004141"/>
    </source>
</evidence>
<feature type="transmembrane region" description="Helical" evidence="7">
    <location>
        <begin position="207"/>
        <end position="227"/>
    </location>
</feature>
<feature type="domain" description="Rhodopsin" evidence="8">
    <location>
        <begin position="22"/>
        <end position="261"/>
    </location>
</feature>
<evidence type="ECO:0000313" key="9">
    <source>
        <dbReference type="EMBL" id="KAF2221823.1"/>
    </source>
</evidence>